<evidence type="ECO:0000256" key="8">
    <source>
        <dbReference type="ARBA" id="ARBA00063334"/>
    </source>
</evidence>
<dbReference type="InterPro" id="IPR015943">
    <property type="entry name" value="WD40/YVTN_repeat-like_dom_sf"/>
</dbReference>
<evidence type="ECO:0000256" key="4">
    <source>
        <dbReference type="ARBA" id="ARBA00022737"/>
    </source>
</evidence>
<keyword evidence="5" id="KW-0804">Transcription</keyword>
<gene>
    <name evidence="14" type="primary">Gtf3c2</name>
</gene>
<comment type="function">
    <text evidence="7">Required for RNA polymerase III-mediated transcription. Component of TFIIIC that initiates transcription complex assembly on tRNA and is required for transcription of 5S rRNA and other stable nuclear and cytoplasmic RNAs. May play a direct role in stabilizing interactions of TFIIIC2 with TFIIIC1.</text>
</comment>
<dbReference type="GO" id="GO:0006383">
    <property type="term" value="P:transcription by RNA polymerase III"/>
    <property type="evidence" value="ECO:0007669"/>
    <property type="project" value="TreeGrafter"/>
</dbReference>
<sequence length="914" mass="100975">MDTCGVGYVALGEAGPVGNMTVVDSPGQEVLSQLDVKTSSEAPSVEASIEMSLPTPLPEFEDSPDRSRPPDEESLTRLEQQDFSSEMSKVSKPRASKPAGKRGGRTPKGPKRPQQRKPPSAPLVPGLLDQSNPLSAPMPKKRSQKSKGDLLLLKLSKGLDQPESPHPKRPPEDFETPSGERPRRRAAQVALLYLQELAEELSTALPAPVSCPPPKSPKASSPTKPKKIRQPAACQGGEEDAATRDEDFVLQVEAEDEEESEVPSENSSDPEPAAPRNTPRGSTSGKQKPHCRGTAPNGLPNYIMAPVWKCLHLTKDLRIQQHSFWEFTEWIPVAWKWSLLSELEAAPYLPQEEKSPLFSVQREGLPEDGTIYRINRFSSITAHPERWDVSFFTGGPLWALDWCPVPEGSAASQYVALFSSPDMNETHPLSQLHSGPGLLQLWGLGTLQQESCPGNRAHFVYGIACDNGCIWDLKFCPSGAWEHPETLRKAPLLPRLGLLALACSDGKVLLFSLPHPEALLAQQPPVPFFCSSPHPPQVQCLATLQVGSVQASDPSECGQCLSLAWMPTRPHHHLAAGYYNGMVVFWNLPTNSPLQRIRLPDGSLKLYPFQCFLAHDQAVRTIQWCKANSHFLVSAGSDRKIKFWDLRRPYEPINSIKRFLSTELAWLLPYNGVTVAQDNCYASYGLCGIHYIDAGYLGFKAYFTAPRKGTVWSLSGSDWLGTVAAGDISGELIAAILPDMASNPINVKKPAERRFPIYKADLIPYQDSPEVQDYPSVSSDAPNPPKARTYTETINHHYLLFQDTDLSSFHNLLRREPVLRMQEGEGHAHLFLDRLQLEAIHKVRFSPNLDSYGWLVSGGQSGLVRIHFIRGLTSPLGHRVQLESRAHFNAMFQPSFSTEGPGFPPDSHCLLPNP</sequence>
<comment type="subunit">
    <text evidence="8">Part of the TFIIIC subcomplex TFIIIC2, consisting of six subunits, GTF3C1, GTF3C2, GTF3C3, GTF3C4, GTF3C5 and GTF3C6.</text>
</comment>
<dbReference type="GO" id="GO:0000127">
    <property type="term" value="C:transcription factor TFIIIC complex"/>
    <property type="evidence" value="ECO:0007669"/>
    <property type="project" value="TreeGrafter"/>
</dbReference>
<feature type="compositionally biased region" description="Basic residues" evidence="13">
    <location>
        <begin position="91"/>
        <end position="115"/>
    </location>
</feature>
<evidence type="ECO:0000256" key="2">
    <source>
        <dbReference type="ARBA" id="ARBA00022553"/>
    </source>
</evidence>
<dbReference type="Ensembl" id="ENSJJAT00000013537.1">
    <property type="protein sequence ID" value="ENSJJAP00000007133.1"/>
    <property type="gene ID" value="ENSJJAG00000011503.1"/>
</dbReference>
<dbReference type="PANTHER" id="PTHR15052">
    <property type="entry name" value="RNA POLYMERASE III TRANSCRIPTION INITIATION FACTOR COMPLEX SUBUNIT"/>
    <property type="match status" value="1"/>
</dbReference>
<dbReference type="InterPro" id="IPR019775">
    <property type="entry name" value="WD40_repeat_CS"/>
</dbReference>
<evidence type="ECO:0000256" key="12">
    <source>
        <dbReference type="PROSITE-ProRule" id="PRU00221"/>
    </source>
</evidence>
<organism evidence="14 15">
    <name type="scientific">Jaculus jaculus</name>
    <name type="common">Lesser Egyptian jerboa</name>
    <dbReference type="NCBI Taxonomy" id="51337"/>
    <lineage>
        <taxon>Eukaryota</taxon>
        <taxon>Metazoa</taxon>
        <taxon>Chordata</taxon>
        <taxon>Craniata</taxon>
        <taxon>Vertebrata</taxon>
        <taxon>Euteleostomi</taxon>
        <taxon>Mammalia</taxon>
        <taxon>Eutheria</taxon>
        <taxon>Euarchontoglires</taxon>
        <taxon>Glires</taxon>
        <taxon>Rodentia</taxon>
        <taxon>Myomorpha</taxon>
        <taxon>Dipodoidea</taxon>
        <taxon>Dipodidae</taxon>
        <taxon>Dipodinae</taxon>
        <taxon>Jaculus</taxon>
    </lineage>
</organism>
<reference evidence="14" key="1">
    <citation type="submission" date="2025-08" db="UniProtKB">
        <authorList>
            <consortium name="Ensembl"/>
        </authorList>
    </citation>
    <scope>IDENTIFICATION</scope>
</reference>
<dbReference type="FunFam" id="2.130.10.10:FF:000311">
    <property type="entry name" value="general transcription factor 3C polypeptide 2"/>
    <property type="match status" value="1"/>
</dbReference>
<evidence type="ECO:0000313" key="14">
    <source>
        <dbReference type="Ensembl" id="ENSJJAP00000007133.1"/>
    </source>
</evidence>
<evidence type="ECO:0000256" key="13">
    <source>
        <dbReference type="SAM" id="MobiDB-lite"/>
    </source>
</evidence>
<dbReference type="GeneTree" id="ENSGT00390000018632"/>
<evidence type="ECO:0000313" key="15">
    <source>
        <dbReference type="Proteomes" id="UP000694385"/>
    </source>
</evidence>
<reference evidence="14" key="2">
    <citation type="submission" date="2025-09" db="UniProtKB">
        <authorList>
            <consortium name="Ensembl"/>
        </authorList>
    </citation>
    <scope>IDENTIFICATION</scope>
</reference>
<feature type="region of interest" description="Disordered" evidence="13">
    <location>
        <begin position="36"/>
        <end position="187"/>
    </location>
</feature>
<keyword evidence="6" id="KW-0539">Nucleus</keyword>
<evidence type="ECO:0000256" key="10">
    <source>
        <dbReference type="ARBA" id="ARBA00077594"/>
    </source>
</evidence>
<feature type="compositionally biased region" description="Acidic residues" evidence="13">
    <location>
        <begin position="253"/>
        <end position="262"/>
    </location>
</feature>
<dbReference type="SUPFAM" id="SSF50978">
    <property type="entry name" value="WD40 repeat-like"/>
    <property type="match status" value="1"/>
</dbReference>
<evidence type="ECO:0000256" key="9">
    <source>
        <dbReference type="ARBA" id="ARBA00069550"/>
    </source>
</evidence>
<dbReference type="SMART" id="SM00320">
    <property type="entry name" value="WD40"/>
    <property type="match status" value="4"/>
</dbReference>
<feature type="compositionally biased region" description="Basic and acidic residues" evidence="13">
    <location>
        <begin position="63"/>
        <end position="80"/>
    </location>
</feature>
<proteinExistence type="predicted"/>
<evidence type="ECO:0000256" key="1">
    <source>
        <dbReference type="ARBA" id="ARBA00004123"/>
    </source>
</evidence>
<dbReference type="PROSITE" id="PS00678">
    <property type="entry name" value="WD_REPEATS_1"/>
    <property type="match status" value="1"/>
</dbReference>
<dbReference type="PROSITE" id="PS50082">
    <property type="entry name" value="WD_REPEATS_2"/>
    <property type="match status" value="1"/>
</dbReference>
<protein>
    <recommendedName>
        <fullName evidence="9">General transcription factor 3C polypeptide 2</fullName>
    </recommendedName>
    <alternativeName>
        <fullName evidence="10">TF3C-beta</fullName>
    </alternativeName>
    <alternativeName>
        <fullName evidence="11">Transcription factor IIIC subunit beta</fullName>
    </alternativeName>
</protein>
<evidence type="ECO:0000256" key="5">
    <source>
        <dbReference type="ARBA" id="ARBA00023163"/>
    </source>
</evidence>
<keyword evidence="4" id="KW-0677">Repeat</keyword>
<feature type="compositionally biased region" description="Low complexity" evidence="13">
    <location>
        <begin position="149"/>
        <end position="159"/>
    </location>
</feature>
<dbReference type="PROSITE" id="PS50294">
    <property type="entry name" value="WD_REPEATS_REGION"/>
    <property type="match status" value="1"/>
</dbReference>
<keyword evidence="2" id="KW-0597">Phosphoprotein</keyword>
<dbReference type="AlphaFoldDB" id="A0A8C5NXM6"/>
<dbReference type="GO" id="GO:0005634">
    <property type="term" value="C:nucleus"/>
    <property type="evidence" value="ECO:0007669"/>
    <property type="project" value="UniProtKB-SubCell"/>
</dbReference>
<evidence type="ECO:0000256" key="11">
    <source>
        <dbReference type="ARBA" id="ARBA00080928"/>
    </source>
</evidence>
<evidence type="ECO:0000256" key="6">
    <source>
        <dbReference type="ARBA" id="ARBA00023242"/>
    </source>
</evidence>
<feature type="compositionally biased region" description="Basic and acidic residues" evidence="13">
    <location>
        <begin position="163"/>
        <end position="172"/>
    </location>
</feature>
<dbReference type="InterPro" id="IPR036322">
    <property type="entry name" value="WD40_repeat_dom_sf"/>
</dbReference>
<dbReference type="PANTHER" id="PTHR15052:SF2">
    <property type="entry name" value="GENERAL TRANSCRIPTION FACTOR 3C POLYPEPTIDE 2"/>
    <property type="match status" value="1"/>
</dbReference>
<feature type="region of interest" description="Disordered" evidence="13">
    <location>
        <begin position="205"/>
        <end position="297"/>
    </location>
</feature>
<evidence type="ECO:0000256" key="3">
    <source>
        <dbReference type="ARBA" id="ARBA00022574"/>
    </source>
</evidence>
<keyword evidence="3 12" id="KW-0853">WD repeat</keyword>
<accession>A0A8C5NXM6</accession>
<dbReference type="InterPro" id="IPR052416">
    <property type="entry name" value="GTF3C_component"/>
</dbReference>
<evidence type="ECO:0000256" key="7">
    <source>
        <dbReference type="ARBA" id="ARBA00053668"/>
    </source>
</evidence>
<comment type="subcellular location">
    <subcellularLocation>
        <location evidence="1">Nucleus</location>
    </subcellularLocation>
</comment>
<dbReference type="Proteomes" id="UP000694385">
    <property type="component" value="Unassembled WGS sequence"/>
</dbReference>
<dbReference type="Pfam" id="PF00400">
    <property type="entry name" value="WD40"/>
    <property type="match status" value="1"/>
</dbReference>
<dbReference type="InterPro" id="IPR001680">
    <property type="entry name" value="WD40_rpt"/>
</dbReference>
<feature type="repeat" description="WD" evidence="12">
    <location>
        <begin position="612"/>
        <end position="647"/>
    </location>
</feature>
<name>A0A8C5NXM6_JACJA</name>
<keyword evidence="15" id="KW-1185">Reference proteome</keyword>
<dbReference type="Gene3D" id="2.130.10.10">
    <property type="entry name" value="YVTN repeat-like/Quinoprotein amine dehydrogenase"/>
    <property type="match status" value="1"/>
</dbReference>